<evidence type="ECO:0000313" key="6">
    <source>
        <dbReference type="Proteomes" id="UP001157034"/>
    </source>
</evidence>
<dbReference type="InterPro" id="IPR000683">
    <property type="entry name" value="Gfo/Idh/MocA-like_OxRdtase_N"/>
</dbReference>
<dbReference type="SUPFAM" id="SSF55347">
    <property type="entry name" value="Glyceraldehyde-3-phosphate dehydrogenase-like, C-terminal domain"/>
    <property type="match status" value="1"/>
</dbReference>
<dbReference type="InterPro" id="IPR036291">
    <property type="entry name" value="NAD(P)-bd_dom_sf"/>
</dbReference>
<dbReference type="Gene3D" id="3.30.360.10">
    <property type="entry name" value="Dihydrodipicolinate Reductase, domain 2"/>
    <property type="match status" value="1"/>
</dbReference>
<keyword evidence="2" id="KW-0520">NAD</keyword>
<protein>
    <submittedName>
        <fullName evidence="5">Oxidoreductase</fullName>
    </submittedName>
</protein>
<keyword evidence="1" id="KW-0560">Oxidoreductase</keyword>
<proteinExistence type="predicted"/>
<dbReference type="EMBL" id="BSVB01000001">
    <property type="protein sequence ID" value="GMA96212.1"/>
    <property type="molecule type" value="Genomic_DNA"/>
</dbReference>
<feature type="domain" description="GFO/IDH/MocA-like oxidoreductase" evidence="4">
    <location>
        <begin position="113"/>
        <end position="243"/>
    </location>
</feature>
<dbReference type="InterPro" id="IPR050463">
    <property type="entry name" value="Gfo/Idh/MocA_oxidrdct_glycsds"/>
</dbReference>
<comment type="caution">
    <text evidence="5">The sequence shown here is derived from an EMBL/GenBank/DDBJ whole genome shotgun (WGS) entry which is preliminary data.</text>
</comment>
<dbReference type="Pfam" id="PF22725">
    <property type="entry name" value="GFO_IDH_MocA_C3"/>
    <property type="match status" value="1"/>
</dbReference>
<keyword evidence="6" id="KW-1185">Reference proteome</keyword>
<dbReference type="PANTHER" id="PTHR43818">
    <property type="entry name" value="BCDNA.GH03377"/>
    <property type="match status" value="1"/>
</dbReference>
<dbReference type="Proteomes" id="UP001157034">
    <property type="component" value="Unassembled WGS sequence"/>
</dbReference>
<dbReference type="Gene3D" id="3.40.50.720">
    <property type="entry name" value="NAD(P)-binding Rossmann-like Domain"/>
    <property type="match status" value="1"/>
</dbReference>
<feature type="domain" description="Gfo/Idh/MocA-like oxidoreductase N-terminal" evidence="3">
    <location>
        <begin position="3"/>
        <end position="98"/>
    </location>
</feature>
<evidence type="ECO:0000256" key="2">
    <source>
        <dbReference type="ARBA" id="ARBA00023027"/>
    </source>
</evidence>
<reference evidence="6" key="1">
    <citation type="journal article" date="2019" name="Int. J. Syst. Evol. Microbiol.">
        <title>The Global Catalogue of Microorganisms (GCM) 10K type strain sequencing project: providing services to taxonomists for standard genome sequencing and annotation.</title>
        <authorList>
            <consortium name="The Broad Institute Genomics Platform"/>
            <consortium name="The Broad Institute Genome Sequencing Center for Infectious Disease"/>
            <person name="Wu L."/>
            <person name="Ma J."/>
        </authorList>
    </citation>
    <scope>NUCLEOTIDE SEQUENCE [LARGE SCALE GENOMIC DNA]</scope>
    <source>
        <strain evidence="6">NBRC 108894</strain>
    </source>
</reference>
<evidence type="ECO:0000259" key="4">
    <source>
        <dbReference type="Pfam" id="PF22725"/>
    </source>
</evidence>
<dbReference type="PANTHER" id="PTHR43818:SF11">
    <property type="entry name" value="BCDNA.GH03377"/>
    <property type="match status" value="1"/>
</dbReference>
<dbReference type="InterPro" id="IPR055170">
    <property type="entry name" value="GFO_IDH_MocA-like_dom"/>
</dbReference>
<organism evidence="5 6">
    <name type="scientific">Pseudolysinimonas kribbensis</name>
    <dbReference type="NCBI Taxonomy" id="433641"/>
    <lineage>
        <taxon>Bacteria</taxon>
        <taxon>Bacillati</taxon>
        <taxon>Actinomycetota</taxon>
        <taxon>Actinomycetes</taxon>
        <taxon>Micrococcales</taxon>
        <taxon>Microbacteriaceae</taxon>
        <taxon>Pseudolysinimonas</taxon>
    </lineage>
</organism>
<evidence type="ECO:0000256" key="1">
    <source>
        <dbReference type="ARBA" id="ARBA00023002"/>
    </source>
</evidence>
<dbReference type="Pfam" id="PF01408">
    <property type="entry name" value="GFO_IDH_MocA"/>
    <property type="match status" value="1"/>
</dbReference>
<evidence type="ECO:0000313" key="5">
    <source>
        <dbReference type="EMBL" id="GMA96212.1"/>
    </source>
</evidence>
<dbReference type="SUPFAM" id="SSF51735">
    <property type="entry name" value="NAD(P)-binding Rossmann-fold domains"/>
    <property type="match status" value="1"/>
</dbReference>
<sequence length="342" mass="36363">MTTFPDLDVRFIADIALDRAQEQAEKYGVAGSGTVDELLADDGIEIVVNLTIPAAHVPVGLQILDAGKHIWAEKPFALDRESGQQLLARGREKGLRVASAPDTVLGRGIQTSLRAIDAGEIGTPVTARAVFRSSGPEPWHPNPDFYYQPGGGPLLDMGPYYLTSLVQALGPVARVQGRATRARTERVIGSGPREGAVLQVDVDTQVYGILEFEEGAVAQVEFSFDSAFAYTPVLEVLGDQGAMVLPDPNQFHGDTEVFPWGGTPVTKKVGEQPGRGTGVLELARAIRADVPERASGALAYHVLDVMLSLGEAATSGAVVEVASTTARSPRMPEDWDPTVATL</sequence>
<evidence type="ECO:0000259" key="3">
    <source>
        <dbReference type="Pfam" id="PF01408"/>
    </source>
</evidence>
<accession>A0ABQ6KC59</accession>
<gene>
    <name evidence="5" type="ORF">GCM10025881_30360</name>
</gene>
<name>A0ABQ6KC59_9MICO</name>